<protein>
    <submittedName>
        <fullName evidence="2">Amidohydrolase</fullName>
    </submittedName>
</protein>
<dbReference type="InterPro" id="IPR057744">
    <property type="entry name" value="OTAase-like"/>
</dbReference>
<evidence type="ECO:0000313" key="3">
    <source>
        <dbReference type="Proteomes" id="UP000186168"/>
    </source>
</evidence>
<gene>
    <name evidence="2" type="ORF">SPAR_29021</name>
</gene>
<dbReference type="STRING" id="67365.GCA_001704635_02525"/>
<organism evidence="2 3">
    <name type="scientific">Streptomyces sparsogenes DSM 40356</name>
    <dbReference type="NCBI Taxonomy" id="1331668"/>
    <lineage>
        <taxon>Bacteria</taxon>
        <taxon>Bacillati</taxon>
        <taxon>Actinomycetota</taxon>
        <taxon>Actinomycetes</taxon>
        <taxon>Kitasatosporales</taxon>
        <taxon>Streptomycetaceae</taxon>
        <taxon>Streptomyces</taxon>
    </lineage>
</organism>
<dbReference type="InterPro" id="IPR051781">
    <property type="entry name" value="Metallo-dep_Hydrolase"/>
</dbReference>
<dbReference type="EMBL" id="ASQP01000385">
    <property type="protein sequence ID" value="OMI35912.1"/>
    <property type="molecule type" value="Genomic_DNA"/>
</dbReference>
<keyword evidence="3" id="KW-1185">Reference proteome</keyword>
<dbReference type="Gene3D" id="2.30.40.10">
    <property type="entry name" value="Urease, subunit C, domain 1"/>
    <property type="match status" value="1"/>
</dbReference>
<dbReference type="InterPro" id="IPR011059">
    <property type="entry name" value="Metal-dep_hydrolase_composite"/>
</dbReference>
<dbReference type="GO" id="GO:0016810">
    <property type="term" value="F:hydrolase activity, acting on carbon-nitrogen (but not peptide) bonds"/>
    <property type="evidence" value="ECO:0007669"/>
    <property type="project" value="InterPro"/>
</dbReference>
<comment type="caution">
    <text evidence="2">The sequence shown here is derived from an EMBL/GenBank/DDBJ whole genome shotgun (WGS) entry which is preliminary data.</text>
</comment>
<dbReference type="Pfam" id="PF01979">
    <property type="entry name" value="Amidohydro_1"/>
    <property type="match status" value="1"/>
</dbReference>
<evidence type="ECO:0000313" key="2">
    <source>
        <dbReference type="EMBL" id="OMI35912.1"/>
    </source>
</evidence>
<accession>A0A1R1SCG3</accession>
<dbReference type="SUPFAM" id="SSF51338">
    <property type="entry name" value="Composite domain of metallo-dependent hydrolases"/>
    <property type="match status" value="1"/>
</dbReference>
<dbReference type="GeneID" id="96747329"/>
<dbReference type="InterPro" id="IPR006680">
    <property type="entry name" value="Amidohydro-rel"/>
</dbReference>
<proteinExistence type="predicted"/>
<dbReference type="SUPFAM" id="SSF51556">
    <property type="entry name" value="Metallo-dependent hydrolases"/>
    <property type="match status" value="1"/>
</dbReference>
<sequence>MTPTTPLKITGARLIDGTGAEPVSDAVVLTDEQGDIAYAGPAADAPDTGLAYTVVDAAGRTVLPGFIDCHVHFGFENPRELGTRISADPTVETFRTAERLRRTLYAGVTTARDLGGLPSGYRKAVAEGLIEGPRVHTAVRIIGHTGGHADFTTPSGIDLSGGVGEIADTTDEVRKAVRRLLRDGADVIKLCATGGMGSPHDQPEDEGLTEEEIRAVVDEARRHGGRPVAAHAQGTAGILNAIRGGVTSIEHGYGLDSRARELARERGTFVVPTLSTVFDGIDKATMAPYHYEKKVRWSGITKENISAAIADGLRIAMGTDSGVCPHGRNLRELAHLVSLGMSPMDAIGAGTRVAAQLLGLDDRVGTLRAGKAADIVICDGDPLADISLLGDPAQVRCVIQQGVVRKNSLAL</sequence>
<dbReference type="PANTHER" id="PTHR43135">
    <property type="entry name" value="ALPHA-D-RIBOSE 1-METHYLPHOSPHONATE 5-TRIPHOSPHATE DIPHOSPHATASE"/>
    <property type="match status" value="1"/>
</dbReference>
<dbReference type="AlphaFoldDB" id="A0A1R1SCG3"/>
<feature type="domain" description="Amidohydrolase-related" evidence="1">
    <location>
        <begin position="61"/>
        <end position="403"/>
    </location>
</feature>
<keyword evidence="2" id="KW-0378">Hydrolase</keyword>
<dbReference type="Proteomes" id="UP000186168">
    <property type="component" value="Unassembled WGS sequence"/>
</dbReference>
<reference evidence="2 3" key="1">
    <citation type="submission" date="2013-05" db="EMBL/GenBank/DDBJ databases">
        <title>Genome sequence of Streptomyces sparsogenes DSM 40356.</title>
        <authorList>
            <person name="Coyne S."/>
            <person name="Seebeck F.P."/>
        </authorList>
    </citation>
    <scope>NUCLEOTIDE SEQUENCE [LARGE SCALE GENOMIC DNA]</scope>
    <source>
        <strain evidence="2 3">DSM 40356</strain>
    </source>
</reference>
<dbReference type="CDD" id="cd01299">
    <property type="entry name" value="Met_dep_hydrolase_A"/>
    <property type="match status" value="1"/>
</dbReference>
<dbReference type="RefSeq" id="WP_065967279.1">
    <property type="nucleotide sequence ID" value="NZ_ASQP01000385.1"/>
</dbReference>
<name>A0A1R1SCG3_9ACTN</name>
<evidence type="ECO:0000259" key="1">
    <source>
        <dbReference type="Pfam" id="PF01979"/>
    </source>
</evidence>
<dbReference type="Gene3D" id="3.20.20.140">
    <property type="entry name" value="Metal-dependent hydrolases"/>
    <property type="match status" value="1"/>
</dbReference>
<dbReference type="InterPro" id="IPR032466">
    <property type="entry name" value="Metal_Hydrolase"/>
</dbReference>
<dbReference type="PANTHER" id="PTHR43135:SF3">
    <property type="entry name" value="ALPHA-D-RIBOSE 1-METHYLPHOSPHONATE 5-TRIPHOSPHATE DIPHOSPHATASE"/>
    <property type="match status" value="1"/>
</dbReference>